<feature type="transmembrane region" description="Helical" evidence="5">
    <location>
        <begin position="388"/>
        <end position="411"/>
    </location>
</feature>
<feature type="transmembrane region" description="Helical" evidence="5">
    <location>
        <begin position="65"/>
        <end position="83"/>
    </location>
</feature>
<dbReference type="InterPro" id="IPR007016">
    <property type="entry name" value="O-antigen_ligase-rel_domated"/>
</dbReference>
<keyword evidence="7" id="KW-0436">Ligase</keyword>
<feature type="transmembrane region" description="Helical" evidence="5">
    <location>
        <begin position="300"/>
        <end position="321"/>
    </location>
</feature>
<feature type="transmembrane region" description="Helical" evidence="5">
    <location>
        <begin position="271"/>
        <end position="288"/>
    </location>
</feature>
<evidence type="ECO:0000256" key="4">
    <source>
        <dbReference type="ARBA" id="ARBA00023136"/>
    </source>
</evidence>
<feature type="transmembrane region" description="Helical" evidence="5">
    <location>
        <begin position="418"/>
        <end position="437"/>
    </location>
</feature>
<feature type="transmembrane region" description="Helical" evidence="5">
    <location>
        <begin position="209"/>
        <end position="227"/>
    </location>
</feature>
<evidence type="ECO:0000256" key="2">
    <source>
        <dbReference type="ARBA" id="ARBA00022692"/>
    </source>
</evidence>
<dbReference type="Proteomes" id="UP000257323">
    <property type="component" value="Unassembled WGS sequence"/>
</dbReference>
<dbReference type="Pfam" id="PF04932">
    <property type="entry name" value="Wzy_C"/>
    <property type="match status" value="1"/>
</dbReference>
<dbReference type="PANTHER" id="PTHR37422:SF13">
    <property type="entry name" value="LIPOPOLYSACCHARIDE BIOSYNTHESIS PROTEIN PA4999-RELATED"/>
    <property type="match status" value="1"/>
</dbReference>
<evidence type="ECO:0000256" key="5">
    <source>
        <dbReference type="SAM" id="Phobius"/>
    </source>
</evidence>
<dbReference type="InterPro" id="IPR051533">
    <property type="entry name" value="WaaL-like"/>
</dbReference>
<gene>
    <name evidence="7" type="ORF">OP8BY_0862</name>
</gene>
<dbReference type="EMBL" id="QUAH01000001">
    <property type="protein sequence ID" value="RFT16920.1"/>
    <property type="molecule type" value="Genomic_DNA"/>
</dbReference>
<dbReference type="PANTHER" id="PTHR37422">
    <property type="entry name" value="TEICHURONIC ACID BIOSYNTHESIS PROTEIN TUAE"/>
    <property type="match status" value="1"/>
</dbReference>
<accession>A0A3E2BQ65</accession>
<dbReference type="AlphaFoldDB" id="A0A3E2BQ65"/>
<keyword evidence="4 5" id="KW-0472">Membrane</keyword>
<feature type="transmembrane region" description="Helical" evidence="5">
    <location>
        <begin position="129"/>
        <end position="147"/>
    </location>
</feature>
<evidence type="ECO:0000256" key="1">
    <source>
        <dbReference type="ARBA" id="ARBA00004141"/>
    </source>
</evidence>
<keyword evidence="2 5" id="KW-0812">Transmembrane</keyword>
<comment type="subcellular location">
    <subcellularLocation>
        <location evidence="1">Membrane</location>
        <topology evidence="1">Multi-pass membrane protein</topology>
    </subcellularLocation>
</comment>
<evidence type="ECO:0000259" key="6">
    <source>
        <dbReference type="Pfam" id="PF04932"/>
    </source>
</evidence>
<evidence type="ECO:0000313" key="7">
    <source>
        <dbReference type="EMBL" id="RFT16920.1"/>
    </source>
</evidence>
<dbReference type="GO" id="GO:0016020">
    <property type="term" value="C:membrane"/>
    <property type="evidence" value="ECO:0007669"/>
    <property type="project" value="UniProtKB-SubCell"/>
</dbReference>
<proteinExistence type="predicted"/>
<keyword evidence="3 5" id="KW-1133">Transmembrane helix</keyword>
<feature type="transmembrane region" description="Helical" evidence="5">
    <location>
        <begin position="449"/>
        <end position="466"/>
    </location>
</feature>
<feature type="transmembrane region" description="Helical" evidence="5">
    <location>
        <begin position="154"/>
        <end position="172"/>
    </location>
</feature>
<feature type="domain" description="O-antigen ligase-related" evidence="6">
    <location>
        <begin position="256"/>
        <end position="396"/>
    </location>
</feature>
<evidence type="ECO:0000313" key="8">
    <source>
        <dbReference type="Proteomes" id="UP000257323"/>
    </source>
</evidence>
<evidence type="ECO:0000256" key="3">
    <source>
        <dbReference type="ARBA" id="ARBA00022989"/>
    </source>
</evidence>
<organism evidence="7 8">
    <name type="scientific">Candidatus Saccharicenans subterraneus</name>
    <dbReference type="NCBI Taxonomy" id="2508984"/>
    <lineage>
        <taxon>Bacteria</taxon>
        <taxon>Candidatus Aminicenantota</taxon>
        <taxon>Candidatus Aminicenantia</taxon>
        <taxon>Candidatus Aminicenantales</taxon>
        <taxon>Candidatus Saccharicenantaceae</taxon>
        <taxon>Candidatus Saccharicenans</taxon>
    </lineage>
</organism>
<name>A0A3E2BQ65_9BACT</name>
<feature type="transmembrane region" description="Helical" evidence="5">
    <location>
        <begin position="248"/>
        <end position="265"/>
    </location>
</feature>
<protein>
    <submittedName>
        <fullName evidence="7">Protein glycosylation ligase</fullName>
    </submittedName>
</protein>
<sequence length="472" mass="52981">MDSFIFISLCILLWLLPLPFGGNIEWAVFGLEVAVWFLFLVYLISPLKPRDLVVPVVHRNRFRPVYFLTGLFFLLALAQILPWPESLVRTLSPVAWSWRQSLAQMGLFSAAEFRAQAFSLSPWASAYELVRYLSYTAFVFLLSGTLTSRSRIKALTLTLVSAGVFQSLYGLSEFFGGTNRIFTWVNRYYSGSAFGTFINRDHYSAFLEMLFPLSLGYFLVRAEFFSLKPGLSWRQKIVRFGQEQVQKSLLFIIPPLIIGLGLFFSRCRSGIIIFIVTFFLTLLLLSLTSISGRHKTEKRLVRAVVLLVLLGVVLVGIGPVLERFTQGGFFDQNRLLFYRYTLDLVSDYPLTGCGLGTYVQAINHYLSKDFNVILSHAHNDYLEMLAEAGLVGGLALVLAAILGFALALSGWLKSRDPLAKGVGLGALMGVFALLFHSLTDFSLRMPGNALVWLSLFVLAVRAPVILEKREEP</sequence>
<feature type="transmembrane region" description="Helical" evidence="5">
    <location>
        <begin position="27"/>
        <end position="44"/>
    </location>
</feature>
<reference evidence="7 8" key="1">
    <citation type="submission" date="2018-08" db="EMBL/GenBank/DDBJ databases">
        <title>Genome analysis of the thermophilic bacterium of the candidate phylum Aminicenantes from deep subsurface aquifer revealed its physiology and ecological role.</title>
        <authorList>
            <person name="Kadnikov V.V."/>
            <person name="Mardanov A.V."/>
            <person name="Beletsky A.V."/>
            <person name="Karnachuk O.V."/>
            <person name="Ravin N.V."/>
        </authorList>
    </citation>
    <scope>NUCLEOTIDE SEQUENCE [LARGE SCALE GENOMIC DNA]</scope>
    <source>
        <strain evidence="7">BY38</strain>
    </source>
</reference>
<dbReference type="GO" id="GO:0016874">
    <property type="term" value="F:ligase activity"/>
    <property type="evidence" value="ECO:0007669"/>
    <property type="project" value="UniProtKB-KW"/>
</dbReference>
<comment type="caution">
    <text evidence="7">The sequence shown here is derived from an EMBL/GenBank/DDBJ whole genome shotgun (WGS) entry which is preliminary data.</text>
</comment>